<evidence type="ECO:0000256" key="1">
    <source>
        <dbReference type="SAM" id="SignalP"/>
    </source>
</evidence>
<dbReference type="RefSeq" id="WP_058021866.1">
    <property type="nucleotide sequence ID" value="NZ_CP013189.1"/>
</dbReference>
<dbReference type="CDD" id="cd00442">
    <property type="entry name" value="Lyz-like"/>
    <property type="match status" value="1"/>
</dbReference>
<reference evidence="3 4" key="1">
    <citation type="submission" date="2015-11" db="EMBL/GenBank/DDBJ databases">
        <authorList>
            <person name="Zhang Y."/>
            <person name="Guo Z."/>
        </authorList>
    </citation>
    <scope>NUCLEOTIDE SEQUENCE [LARGE SCALE GENOMIC DNA]</scope>
    <source>
        <strain evidence="3 4">KCTC 32221</strain>
    </source>
</reference>
<feature type="chain" id="PRO_5006601541" evidence="1">
    <location>
        <begin position="22"/>
        <end position="200"/>
    </location>
</feature>
<dbReference type="PATRIC" id="fig|1249552.3.peg.1785"/>
<proteinExistence type="predicted"/>
<dbReference type="PROSITE" id="PS51257">
    <property type="entry name" value="PROKAR_LIPOPROTEIN"/>
    <property type="match status" value="1"/>
</dbReference>
<dbReference type="Gene3D" id="1.10.530.10">
    <property type="match status" value="1"/>
</dbReference>
<evidence type="ECO:0000313" key="4">
    <source>
        <dbReference type="Proteomes" id="UP000065641"/>
    </source>
</evidence>
<dbReference type="InterPro" id="IPR023346">
    <property type="entry name" value="Lysozyme-like_dom_sf"/>
</dbReference>
<sequence precursor="true">MRLLFLTTALLLSACVATRPANPGNVCHMFEERRAWYKAAERTEQRWGVPVPVTMAFIYQESSFHARARPDRTRLLGFIPWTRPSTARGYAQALESTWADYQRETGQGWARRTNFSDAVDFIGWYNHHSVRRSGIELSDARNLYLAYHEGHTGFNRRTYADKPWLLDVANSVQSNADRYTAQYASCREELGKSWFWRLFS</sequence>
<dbReference type="KEGG" id="pspi:PS2015_1777"/>
<protein>
    <submittedName>
        <fullName evidence="3">Transglycosylase SLT domain protein</fullName>
    </submittedName>
</protein>
<feature type="domain" description="Transglycosylase SLT" evidence="2">
    <location>
        <begin position="4"/>
        <end position="186"/>
    </location>
</feature>
<dbReference type="Proteomes" id="UP000065641">
    <property type="component" value="Chromosome"/>
</dbReference>
<dbReference type="SUPFAM" id="SSF53955">
    <property type="entry name" value="Lysozyme-like"/>
    <property type="match status" value="1"/>
</dbReference>
<gene>
    <name evidence="3" type="ORF">PS2015_1777</name>
</gene>
<dbReference type="STRING" id="1249552.PS2015_1777"/>
<dbReference type="OrthoDB" id="9789144at2"/>
<dbReference type="AlphaFoldDB" id="A0A0S2KDN5"/>
<dbReference type="EMBL" id="CP013189">
    <property type="protein sequence ID" value="ALO46427.1"/>
    <property type="molecule type" value="Genomic_DNA"/>
</dbReference>
<name>A0A0S2KDN5_9GAMM</name>
<evidence type="ECO:0000259" key="2">
    <source>
        <dbReference type="Pfam" id="PF19489"/>
    </source>
</evidence>
<dbReference type="InterPro" id="IPR045795">
    <property type="entry name" value="SLT_4"/>
</dbReference>
<keyword evidence="1" id="KW-0732">Signal</keyword>
<feature type="signal peptide" evidence="1">
    <location>
        <begin position="1"/>
        <end position="21"/>
    </location>
</feature>
<keyword evidence="4" id="KW-1185">Reference proteome</keyword>
<accession>A0A0S2KDN5</accession>
<organism evidence="3 4">
    <name type="scientific">Pseudohongiella spirulinae</name>
    <dbReference type="NCBI Taxonomy" id="1249552"/>
    <lineage>
        <taxon>Bacteria</taxon>
        <taxon>Pseudomonadati</taxon>
        <taxon>Pseudomonadota</taxon>
        <taxon>Gammaproteobacteria</taxon>
        <taxon>Pseudomonadales</taxon>
        <taxon>Pseudohongiellaceae</taxon>
        <taxon>Pseudohongiella</taxon>
    </lineage>
</organism>
<dbReference type="Pfam" id="PF19489">
    <property type="entry name" value="SLT_4"/>
    <property type="match status" value="1"/>
</dbReference>
<evidence type="ECO:0000313" key="3">
    <source>
        <dbReference type="EMBL" id="ALO46427.1"/>
    </source>
</evidence>